<name>A0A426ZZZ1_ENSVE</name>
<evidence type="ECO:0000313" key="3">
    <source>
        <dbReference type="Proteomes" id="UP000287651"/>
    </source>
</evidence>
<evidence type="ECO:0000256" key="1">
    <source>
        <dbReference type="SAM" id="MobiDB-lite"/>
    </source>
</evidence>
<dbReference type="GO" id="GO:0006893">
    <property type="term" value="P:Golgi to plasma membrane transport"/>
    <property type="evidence" value="ECO:0007669"/>
    <property type="project" value="TreeGrafter"/>
</dbReference>
<feature type="region of interest" description="Disordered" evidence="1">
    <location>
        <begin position="111"/>
        <end position="142"/>
    </location>
</feature>
<accession>A0A426ZZZ1</accession>
<dbReference type="GO" id="GO:0006887">
    <property type="term" value="P:exocytosis"/>
    <property type="evidence" value="ECO:0007669"/>
    <property type="project" value="TreeGrafter"/>
</dbReference>
<dbReference type="GO" id="GO:0005886">
    <property type="term" value="C:plasma membrane"/>
    <property type="evidence" value="ECO:0007669"/>
    <property type="project" value="TreeGrafter"/>
</dbReference>
<dbReference type="AlphaFoldDB" id="A0A426ZZZ1"/>
<sequence>MDYLTLVIYVSKNKEEYRFCFALFRLVNLQMNFVQVLKHQEIQLFGLKVPQVPARQQVVLILPLCLKHTPRCLQSLFRFLWTRFVILFQNSSFFAHFMCFEVSALVPAGASNGKKKGSDGNSASDDDTNLMDSEGNDVKESKCNNSTELGALNDALHDLLDGIEEDFYAVVDWAYRIDPLRCISMHGITERYLSAQKADAAGFVRELLKDLQTKISTQFSRVSLTLCENLCIFCLFYLVSTMFTTLEKIAQSDPKLTDVILLENYAAFQNRTALGKYSFPAWTVKNRSQEGDKIQFISVCCLQVDRSINMMYRRLQKSLSSEELLPPLWDKCKKEFLEKYESFVQTVAKIYPNEIMPPVSGLRDLLES</sequence>
<reference evidence="2 3" key="1">
    <citation type="journal article" date="2014" name="Agronomy (Basel)">
        <title>A Draft Genome Sequence for Ensete ventricosum, the Drought-Tolerant Tree Against Hunger.</title>
        <authorList>
            <person name="Harrison J."/>
            <person name="Moore K.A."/>
            <person name="Paszkiewicz K."/>
            <person name="Jones T."/>
            <person name="Grant M."/>
            <person name="Ambacheew D."/>
            <person name="Muzemil S."/>
            <person name="Studholme D.J."/>
        </authorList>
    </citation>
    <scope>NUCLEOTIDE SEQUENCE [LARGE SCALE GENOMIC DNA]</scope>
</reference>
<dbReference type="PANTHER" id="PTHR16092">
    <property type="entry name" value="SEC3/SYNTAXIN-RELATED"/>
    <property type="match status" value="1"/>
</dbReference>
<dbReference type="GO" id="GO:0005546">
    <property type="term" value="F:phosphatidylinositol-4,5-bisphosphate binding"/>
    <property type="evidence" value="ECO:0007669"/>
    <property type="project" value="TreeGrafter"/>
</dbReference>
<dbReference type="PANTHER" id="PTHR16092:SF14">
    <property type="entry name" value="EXOCYST COMPLEX COMPONENT 1 ISOFORM X1"/>
    <property type="match status" value="1"/>
</dbReference>
<evidence type="ECO:0000313" key="2">
    <source>
        <dbReference type="EMBL" id="RRT69589.1"/>
    </source>
</evidence>
<protein>
    <submittedName>
        <fullName evidence="2">Uncharacterized protein</fullName>
    </submittedName>
</protein>
<comment type="caution">
    <text evidence="2">The sequence shown here is derived from an EMBL/GenBank/DDBJ whole genome shotgun (WGS) entry which is preliminary data.</text>
</comment>
<dbReference type="EMBL" id="AMZH03004297">
    <property type="protein sequence ID" value="RRT69589.1"/>
    <property type="molecule type" value="Genomic_DNA"/>
</dbReference>
<dbReference type="Proteomes" id="UP000287651">
    <property type="component" value="Unassembled WGS sequence"/>
</dbReference>
<proteinExistence type="predicted"/>
<dbReference type="GO" id="GO:0000145">
    <property type="term" value="C:exocyst"/>
    <property type="evidence" value="ECO:0007669"/>
    <property type="project" value="TreeGrafter"/>
</dbReference>
<gene>
    <name evidence="2" type="ORF">B296_00017556</name>
</gene>
<organism evidence="2 3">
    <name type="scientific">Ensete ventricosum</name>
    <name type="common">Abyssinian banana</name>
    <name type="synonym">Musa ensete</name>
    <dbReference type="NCBI Taxonomy" id="4639"/>
    <lineage>
        <taxon>Eukaryota</taxon>
        <taxon>Viridiplantae</taxon>
        <taxon>Streptophyta</taxon>
        <taxon>Embryophyta</taxon>
        <taxon>Tracheophyta</taxon>
        <taxon>Spermatophyta</taxon>
        <taxon>Magnoliopsida</taxon>
        <taxon>Liliopsida</taxon>
        <taxon>Zingiberales</taxon>
        <taxon>Musaceae</taxon>
        <taxon>Ensete</taxon>
    </lineage>
</organism>